<gene>
    <name evidence="2" type="ORF">E0L32_011180</name>
</gene>
<dbReference type="InterPro" id="IPR000120">
    <property type="entry name" value="Amidase"/>
</dbReference>
<evidence type="ECO:0000259" key="1">
    <source>
        <dbReference type="Pfam" id="PF01425"/>
    </source>
</evidence>
<name>A0A507BGK7_9PEZI</name>
<reference evidence="2 3" key="1">
    <citation type="submission" date="2019-06" db="EMBL/GenBank/DDBJ databases">
        <title>Draft genome sequence of the filamentous fungus Phialemoniopsis curvata isolated from diesel fuel.</title>
        <authorList>
            <person name="Varaljay V.A."/>
            <person name="Lyon W.J."/>
            <person name="Crouch A.L."/>
            <person name="Drake C.E."/>
            <person name="Hollomon J.M."/>
            <person name="Nadeau L.J."/>
            <person name="Nunn H.S."/>
            <person name="Stevenson B.S."/>
            <person name="Bojanowski C.L."/>
            <person name="Crookes-Goodson W.J."/>
        </authorList>
    </citation>
    <scope>NUCLEOTIDE SEQUENCE [LARGE SCALE GENOMIC DNA]</scope>
    <source>
        <strain evidence="2 3">D216</strain>
    </source>
</reference>
<dbReference type="GeneID" id="41978627"/>
<dbReference type="STRING" id="1093900.A0A507BGK7"/>
<feature type="domain" description="Amidase" evidence="1">
    <location>
        <begin position="455"/>
        <end position="481"/>
    </location>
</feature>
<keyword evidence="3" id="KW-1185">Reference proteome</keyword>
<organism evidence="2 3">
    <name type="scientific">Thyridium curvatum</name>
    <dbReference type="NCBI Taxonomy" id="1093900"/>
    <lineage>
        <taxon>Eukaryota</taxon>
        <taxon>Fungi</taxon>
        <taxon>Dikarya</taxon>
        <taxon>Ascomycota</taxon>
        <taxon>Pezizomycotina</taxon>
        <taxon>Sordariomycetes</taxon>
        <taxon>Sordariomycetidae</taxon>
        <taxon>Thyridiales</taxon>
        <taxon>Thyridiaceae</taxon>
        <taxon>Thyridium</taxon>
    </lineage>
</organism>
<dbReference type="EMBL" id="SKBQ01000100">
    <property type="protein sequence ID" value="TPX19107.1"/>
    <property type="molecule type" value="Genomic_DNA"/>
</dbReference>
<dbReference type="SUPFAM" id="SSF75304">
    <property type="entry name" value="Amidase signature (AS) enzymes"/>
    <property type="match status" value="1"/>
</dbReference>
<dbReference type="Pfam" id="PF01425">
    <property type="entry name" value="Amidase"/>
    <property type="match status" value="2"/>
</dbReference>
<protein>
    <recommendedName>
        <fullName evidence="1">Amidase domain-containing protein</fullName>
    </recommendedName>
</protein>
<sequence>MHTLHSVSPNAPPHTFLRIPDVDAWQLGLYERLMVVQREFPTFGEGPEHLLTLCEIRMSYSWTSIHSITLSAIIILYCTWMVRGLTNSTEIDTLAGTMSTASNLLSAAGEHWVDARRCRDSLDNLTAATVWWLINLRSSLTLSRARIATDGGPHSDSFSHAPTAVENTVTDHHYPQQQQLFAGSAERLDGRPFTSTLPWVDTYINGEDLATLFRAPNPLTADPSLTMEGMFTKKSLVALEENASTSITVDVLRDVAAKNHIAIPEHDIDGYLAVLQSAELTAATVDALPDYVDERLLPTPTCGGTREAFHPQDNDMNAWSHKTNLVAVNPSSHRLKGRKILIKDNMSLGGVPFTCGTFPELNSASCNNRHPISSIDATVVQRLLDQGVTIAGTATCENYSLTPMSYTSVNGPVHNPWLRNYNAGGSSSGAACLLGLRLARQAGASDLEHAGEDIEMALGGDQAGSIRCPAAYCGVFGMKPTPASPACTL</sequence>
<feature type="domain" description="Amidase" evidence="1">
    <location>
        <begin position="330"/>
        <end position="446"/>
    </location>
</feature>
<dbReference type="InterPro" id="IPR036928">
    <property type="entry name" value="AS_sf"/>
</dbReference>
<dbReference type="PANTHER" id="PTHR11895">
    <property type="entry name" value="TRANSAMIDASE"/>
    <property type="match status" value="1"/>
</dbReference>
<dbReference type="PANTHER" id="PTHR11895:SF171">
    <property type="entry name" value="AMIDASE DOMAIN-CONTAINING PROTEIN"/>
    <property type="match status" value="1"/>
</dbReference>
<dbReference type="Proteomes" id="UP000319257">
    <property type="component" value="Unassembled WGS sequence"/>
</dbReference>
<dbReference type="GO" id="GO:0003824">
    <property type="term" value="F:catalytic activity"/>
    <property type="evidence" value="ECO:0007669"/>
    <property type="project" value="InterPro"/>
</dbReference>
<dbReference type="InterPro" id="IPR023631">
    <property type="entry name" value="Amidase_dom"/>
</dbReference>
<dbReference type="InParanoid" id="A0A507BGK7"/>
<evidence type="ECO:0000313" key="3">
    <source>
        <dbReference type="Proteomes" id="UP000319257"/>
    </source>
</evidence>
<comment type="caution">
    <text evidence="2">The sequence shown here is derived from an EMBL/GenBank/DDBJ whole genome shotgun (WGS) entry which is preliminary data.</text>
</comment>
<evidence type="ECO:0000313" key="2">
    <source>
        <dbReference type="EMBL" id="TPX19107.1"/>
    </source>
</evidence>
<accession>A0A507BGK7</accession>
<dbReference type="OrthoDB" id="1879366at2759"/>
<dbReference type="Gene3D" id="3.90.1300.10">
    <property type="entry name" value="Amidase signature (AS) domain"/>
    <property type="match status" value="1"/>
</dbReference>
<proteinExistence type="predicted"/>
<dbReference type="RefSeq" id="XP_031000818.1">
    <property type="nucleotide sequence ID" value="XM_031133881.1"/>
</dbReference>
<dbReference type="AlphaFoldDB" id="A0A507BGK7"/>